<proteinExistence type="inferred from homology"/>
<evidence type="ECO:0000256" key="8">
    <source>
        <dbReference type="HAMAP-Rule" id="MF_01430"/>
    </source>
</evidence>
<comment type="subunit">
    <text evidence="8">Part of the Bam complex.</text>
</comment>
<comment type="similarity">
    <text evidence="8">Belongs to the BamA family.</text>
</comment>
<dbReference type="OrthoDB" id="9803054at2"/>
<keyword evidence="2 8" id="KW-1134">Transmembrane beta strand</keyword>
<evidence type="ECO:0000256" key="4">
    <source>
        <dbReference type="ARBA" id="ARBA00022729"/>
    </source>
</evidence>
<dbReference type="InterPro" id="IPR034746">
    <property type="entry name" value="POTRA"/>
</dbReference>
<dbReference type="InterPro" id="IPR010827">
    <property type="entry name" value="BamA/TamA_POTRA"/>
</dbReference>
<reference evidence="11 12" key="1">
    <citation type="submission" date="2018-07" db="EMBL/GenBank/DDBJ databases">
        <title>Rhodosalinus sp. strain E84T genomic sequence and assembly.</title>
        <authorList>
            <person name="Liu Z.-W."/>
            <person name="Lu D.-C."/>
        </authorList>
    </citation>
    <scope>NUCLEOTIDE SEQUENCE [LARGE SCALE GENOMIC DNA]</scope>
    <source>
        <strain evidence="11 12">E84</strain>
    </source>
</reference>
<dbReference type="InterPro" id="IPR039910">
    <property type="entry name" value="D15-like"/>
</dbReference>
<dbReference type="NCBIfam" id="TIGR03303">
    <property type="entry name" value="OM_YaeT"/>
    <property type="match status" value="1"/>
</dbReference>
<evidence type="ECO:0000256" key="3">
    <source>
        <dbReference type="ARBA" id="ARBA00022692"/>
    </source>
</evidence>
<dbReference type="InterPro" id="IPR000184">
    <property type="entry name" value="Bac_surfAg_D15"/>
</dbReference>
<dbReference type="GO" id="GO:0009279">
    <property type="term" value="C:cell outer membrane"/>
    <property type="evidence" value="ECO:0007669"/>
    <property type="project" value="UniProtKB-SubCell"/>
</dbReference>
<comment type="function">
    <text evidence="8">Part of the outer membrane protein assembly complex, which is involved in assembly and insertion of beta-barrel proteins into the outer membrane.</text>
</comment>
<protein>
    <recommendedName>
        <fullName evidence="8 9">Outer membrane protein assembly factor BamA</fullName>
    </recommendedName>
</protein>
<keyword evidence="12" id="KW-1185">Reference proteome</keyword>
<dbReference type="PANTHER" id="PTHR12815">
    <property type="entry name" value="SORTING AND ASSEMBLY MACHINERY SAMM50 PROTEIN FAMILY MEMBER"/>
    <property type="match status" value="1"/>
</dbReference>
<dbReference type="PANTHER" id="PTHR12815:SF23">
    <property type="entry name" value="OUTER MEMBRANE PROTEIN ASSEMBLY FACTOR BAMA"/>
    <property type="match status" value="1"/>
</dbReference>
<evidence type="ECO:0000256" key="2">
    <source>
        <dbReference type="ARBA" id="ARBA00022452"/>
    </source>
</evidence>
<name>A0A365U8E5_9RHOB</name>
<keyword evidence="6 8" id="KW-0472">Membrane</keyword>
<comment type="caution">
    <text evidence="11">The sequence shown here is derived from an EMBL/GenBank/DDBJ whole genome shotgun (WGS) entry which is preliminary data.</text>
</comment>
<feature type="domain" description="POTRA" evidence="10">
    <location>
        <begin position="112"/>
        <end position="189"/>
    </location>
</feature>
<keyword evidence="7 8" id="KW-0998">Cell outer membrane</keyword>
<evidence type="ECO:0000256" key="1">
    <source>
        <dbReference type="ARBA" id="ARBA00004370"/>
    </source>
</evidence>
<dbReference type="PROSITE" id="PS51779">
    <property type="entry name" value="POTRA"/>
    <property type="match status" value="3"/>
</dbReference>
<dbReference type="Pfam" id="PF07244">
    <property type="entry name" value="POTRA"/>
    <property type="match status" value="4"/>
</dbReference>
<dbReference type="GO" id="GO:0051205">
    <property type="term" value="P:protein insertion into membrane"/>
    <property type="evidence" value="ECO:0007669"/>
    <property type="project" value="UniProtKB-UniRule"/>
</dbReference>
<evidence type="ECO:0000256" key="7">
    <source>
        <dbReference type="ARBA" id="ARBA00023237"/>
    </source>
</evidence>
<feature type="domain" description="POTRA" evidence="10">
    <location>
        <begin position="44"/>
        <end position="111"/>
    </location>
</feature>
<evidence type="ECO:0000313" key="11">
    <source>
        <dbReference type="EMBL" id="RBI85096.1"/>
    </source>
</evidence>
<dbReference type="Gene3D" id="2.40.160.50">
    <property type="entry name" value="membrane protein fhac: a member of the omp85/tpsb transporter family"/>
    <property type="match status" value="1"/>
</dbReference>
<evidence type="ECO:0000313" key="12">
    <source>
        <dbReference type="Proteomes" id="UP000253370"/>
    </source>
</evidence>
<dbReference type="HAMAP" id="MF_01430">
    <property type="entry name" value="OM_assembly_BamA"/>
    <property type="match status" value="1"/>
</dbReference>
<dbReference type="Proteomes" id="UP000253370">
    <property type="component" value="Unassembled WGS sequence"/>
</dbReference>
<dbReference type="Pfam" id="PF01103">
    <property type="entry name" value="Omp85"/>
    <property type="match status" value="1"/>
</dbReference>
<keyword evidence="3 8" id="KW-0812">Transmembrane</keyword>
<dbReference type="GO" id="GO:0043165">
    <property type="term" value="P:Gram-negative-bacterium-type cell outer membrane assembly"/>
    <property type="evidence" value="ECO:0007669"/>
    <property type="project" value="UniProtKB-UniRule"/>
</dbReference>
<evidence type="ECO:0000256" key="6">
    <source>
        <dbReference type="ARBA" id="ARBA00023136"/>
    </source>
</evidence>
<gene>
    <name evidence="8 11" type="primary">bamA</name>
    <name evidence="11" type="ORF">DRV85_10595</name>
</gene>
<comment type="subcellular location">
    <subcellularLocation>
        <location evidence="8">Cell outer membrane</location>
    </subcellularLocation>
    <subcellularLocation>
        <location evidence="1">Membrane</location>
    </subcellularLocation>
</comment>
<accession>A0A365U8E5</accession>
<dbReference type="PIRSF" id="PIRSF006076">
    <property type="entry name" value="OM_assembly_OMP85"/>
    <property type="match status" value="1"/>
</dbReference>
<dbReference type="RefSeq" id="WP_113289424.1">
    <property type="nucleotide sequence ID" value="NZ_QNTQ01000008.1"/>
</dbReference>
<sequence length="779" mass="86405">MNVRWGDGAGPARGRAGSGAARLFALFVALAAVLWIAPAEAQSYRFTSVSVEGNQRIQPGTILSYAGIARGETVSAAELNQAYRRILDSGLFETVEIEPQGARLVIRVAEYPTINRISFEGNRRIDDEQLAGIVDSQPRRIFNPSQAERDVATIIEAYESDGRIAARVTPRVIERSENRVDLVFEIFEGDVVEIERIGFVGNEAFSDRRLRRVLETKQAGILRAFIRSDTLIADRIELDRQLLRDFYQSRGYVDFRITGVNAELTQERDAYFVTFNVQEGQQFAFGRLSVSSDLPGVDVPAFQAAIRSRPGQTYSPARVDNDIARLERLAIERGLDFVRVEPEVTRNDRALTLDIDYKLVRGPRIFVERIDIEGNTATLDRVIRRQFRVAEGDPFNPREIRESAERIRALGLFASADVEAREGSSEEQVIVDVDVEEQPTGSLTFGGTYSTSGGLGAIVRFQERNFLGRGQRLALEISTGVDNRVYRLGFTEPAFLGRDLTFDFDLAYRETDNLLASYDTAIGRIRPSFEFPIAANARLALRYTAEVSELYGLSSDAGQLVQAEAARGQEWNSSLGYTISYDTRRTGLDPNAGVLLEFGQDFGGVGGANTFIKSTARAVAQTRVWNEEVTLRATVEGGVLNYSSGSSRVTDRFFMGPGVMRGFSLDGIGPRERNTAADVNDALGGNMFAVARFEAEFPLGLPEEYGISGGVYYDIGSLWGLDQTNADVIYEDFSLRQTVGLSLFWDTPIGPLRFNFSEPVAKRPHDETQAFDLTISTQF</sequence>
<dbReference type="InterPro" id="IPR023707">
    <property type="entry name" value="OM_assembly_BamA"/>
</dbReference>
<organism evidence="11 12">
    <name type="scientific">Rhodosalinus halophilus</name>
    <dbReference type="NCBI Taxonomy" id="2259333"/>
    <lineage>
        <taxon>Bacteria</taxon>
        <taxon>Pseudomonadati</taxon>
        <taxon>Pseudomonadota</taxon>
        <taxon>Alphaproteobacteria</taxon>
        <taxon>Rhodobacterales</taxon>
        <taxon>Paracoccaceae</taxon>
        <taxon>Rhodosalinus</taxon>
    </lineage>
</organism>
<keyword evidence="5 8" id="KW-0677">Repeat</keyword>
<dbReference type="Gene3D" id="3.10.20.310">
    <property type="entry name" value="membrane protein fhac"/>
    <property type="match status" value="5"/>
</dbReference>
<evidence type="ECO:0000256" key="9">
    <source>
        <dbReference type="NCBIfam" id="TIGR03303"/>
    </source>
</evidence>
<keyword evidence="4 8" id="KW-0732">Signal</keyword>
<feature type="domain" description="POTRA" evidence="10">
    <location>
        <begin position="365"/>
        <end position="438"/>
    </location>
</feature>
<dbReference type="AlphaFoldDB" id="A0A365U8E5"/>
<dbReference type="EMBL" id="QNTQ01000008">
    <property type="protein sequence ID" value="RBI85096.1"/>
    <property type="molecule type" value="Genomic_DNA"/>
</dbReference>
<evidence type="ECO:0000256" key="5">
    <source>
        <dbReference type="ARBA" id="ARBA00022737"/>
    </source>
</evidence>
<evidence type="ECO:0000259" key="10">
    <source>
        <dbReference type="PROSITE" id="PS51779"/>
    </source>
</evidence>